<feature type="signal peptide" evidence="5">
    <location>
        <begin position="1"/>
        <end position="31"/>
    </location>
</feature>
<evidence type="ECO:0000256" key="4">
    <source>
        <dbReference type="RuleBase" id="RU000406"/>
    </source>
</evidence>
<evidence type="ECO:0000259" key="6">
    <source>
        <dbReference type="SMART" id="SM00078"/>
    </source>
</evidence>
<keyword evidence="8" id="KW-1185">Reference proteome</keyword>
<keyword evidence="5" id="KW-0732">Signal</keyword>
<name>A0AAV2IPT4_LYMST</name>
<dbReference type="Proteomes" id="UP001497497">
    <property type="component" value="Unassembled WGS sequence"/>
</dbReference>
<evidence type="ECO:0000313" key="8">
    <source>
        <dbReference type="Proteomes" id="UP001497497"/>
    </source>
</evidence>
<gene>
    <name evidence="7" type="ORF">GSLYS_00022292001</name>
</gene>
<evidence type="ECO:0000313" key="7">
    <source>
        <dbReference type="EMBL" id="CAL1548975.1"/>
    </source>
</evidence>
<dbReference type="PIRSF" id="PIRSF018431">
    <property type="entry name" value="Molluscan_insulin_rel_peptide"/>
    <property type="match status" value="1"/>
</dbReference>
<evidence type="ECO:0000256" key="1">
    <source>
        <dbReference type="ARBA" id="ARBA00004398"/>
    </source>
</evidence>
<dbReference type="GO" id="GO:0030133">
    <property type="term" value="C:transport vesicle"/>
    <property type="evidence" value="ECO:0007669"/>
    <property type="project" value="UniProtKB-SubCell"/>
</dbReference>
<dbReference type="AlphaFoldDB" id="A0AAV2IPT4"/>
<accession>A0AAV2IPT4</accession>
<dbReference type="Gene3D" id="1.10.100.10">
    <property type="entry name" value="Insulin-like"/>
    <property type="match status" value="1"/>
</dbReference>
<protein>
    <recommendedName>
        <fullName evidence="6">Insulin-like domain-containing protein</fullName>
    </recommendedName>
</protein>
<dbReference type="InterPro" id="IPR022353">
    <property type="entry name" value="Insulin_CS"/>
</dbReference>
<dbReference type="PROSITE" id="PS00262">
    <property type="entry name" value="INSULIN"/>
    <property type="match status" value="1"/>
</dbReference>
<evidence type="ECO:0000256" key="5">
    <source>
        <dbReference type="SAM" id="SignalP"/>
    </source>
</evidence>
<dbReference type="InterPro" id="IPR036438">
    <property type="entry name" value="Insulin-like_sf"/>
</dbReference>
<dbReference type="SMART" id="SM00078">
    <property type="entry name" value="IlGF"/>
    <property type="match status" value="1"/>
</dbReference>
<organism evidence="7 8">
    <name type="scientific">Lymnaea stagnalis</name>
    <name type="common">Great pond snail</name>
    <name type="synonym">Helix stagnalis</name>
    <dbReference type="NCBI Taxonomy" id="6523"/>
    <lineage>
        <taxon>Eukaryota</taxon>
        <taxon>Metazoa</taxon>
        <taxon>Spiralia</taxon>
        <taxon>Lophotrochozoa</taxon>
        <taxon>Mollusca</taxon>
        <taxon>Gastropoda</taxon>
        <taxon>Heterobranchia</taxon>
        <taxon>Euthyneura</taxon>
        <taxon>Panpulmonata</taxon>
        <taxon>Hygrophila</taxon>
        <taxon>Lymnaeoidea</taxon>
        <taxon>Lymnaeidae</taxon>
        <taxon>Lymnaea</taxon>
    </lineage>
</organism>
<dbReference type="GO" id="GO:0005576">
    <property type="term" value="C:extracellular region"/>
    <property type="evidence" value="ECO:0007669"/>
    <property type="project" value="UniProtKB-SubCell"/>
</dbReference>
<evidence type="ECO:0000256" key="3">
    <source>
        <dbReference type="ARBA" id="ARBA00023329"/>
    </source>
</evidence>
<dbReference type="CDD" id="cd04366">
    <property type="entry name" value="IlGF_insulin_bombyxin_like"/>
    <property type="match status" value="1"/>
</dbReference>
<dbReference type="EMBL" id="CAXITT010002533">
    <property type="protein sequence ID" value="CAL1548975.1"/>
    <property type="molecule type" value="Genomic_DNA"/>
</dbReference>
<dbReference type="GO" id="GO:0005179">
    <property type="term" value="F:hormone activity"/>
    <property type="evidence" value="ECO:0007669"/>
    <property type="project" value="InterPro"/>
</dbReference>
<keyword evidence="4" id="KW-0964">Secreted</keyword>
<dbReference type="Pfam" id="PF00049">
    <property type="entry name" value="Insulin"/>
    <property type="match status" value="1"/>
</dbReference>
<keyword evidence="3" id="KW-0968">Cytoplasmic vesicle</keyword>
<reference evidence="7 8" key="1">
    <citation type="submission" date="2024-04" db="EMBL/GenBank/DDBJ databases">
        <authorList>
            <consortium name="Genoscope - CEA"/>
            <person name="William W."/>
        </authorList>
    </citation>
    <scope>NUCLEOTIDE SEQUENCE [LARGE SCALE GENOMIC DNA]</scope>
</reference>
<feature type="chain" id="PRO_5043506051" description="Insulin-like domain-containing protein" evidence="5">
    <location>
        <begin position="32"/>
        <end position="137"/>
    </location>
</feature>
<dbReference type="SUPFAM" id="SSF56994">
    <property type="entry name" value="Insulin-like"/>
    <property type="match status" value="1"/>
</dbReference>
<comment type="subcellular location">
    <subcellularLocation>
        <location evidence="1">Cytoplasmic vesicle</location>
        <location evidence="1">Secretory vesicle</location>
    </subcellularLocation>
    <subcellularLocation>
        <location evidence="4">Secreted</location>
    </subcellularLocation>
</comment>
<dbReference type="InterPro" id="IPR016179">
    <property type="entry name" value="Insulin-like"/>
</dbReference>
<feature type="domain" description="Insulin-like" evidence="6">
    <location>
        <begin position="44"/>
        <end position="136"/>
    </location>
</feature>
<sequence>MVGVRLVFTNAFVVTVLLTLLLDVVVKPAEGQSSCSLSSRPHPRGICGSNLAGFRAFICSNQNSPSMVKRDAETGWLLPETMVKRNAETDLDDPLRNIKLSSESALTYLTKRQRTTNLVCECCFNYCTPDVVRKYCY</sequence>
<comment type="similarity">
    <text evidence="2 4">Belongs to the insulin family.</text>
</comment>
<comment type="caution">
    <text evidence="7">The sequence shown here is derived from an EMBL/GenBank/DDBJ whole genome shotgun (WGS) entry which is preliminary data.</text>
</comment>
<proteinExistence type="inferred from homology"/>
<evidence type="ECO:0000256" key="2">
    <source>
        <dbReference type="ARBA" id="ARBA00009034"/>
    </source>
</evidence>